<evidence type="ECO:0000313" key="3">
    <source>
        <dbReference type="Proteomes" id="UP000770661"/>
    </source>
</evidence>
<dbReference type="Proteomes" id="UP000770661">
    <property type="component" value="Unassembled WGS sequence"/>
</dbReference>
<keyword evidence="3" id="KW-1185">Reference proteome</keyword>
<feature type="compositionally biased region" description="Basic residues" evidence="1">
    <location>
        <begin position="55"/>
        <end position="71"/>
    </location>
</feature>
<proteinExistence type="predicted"/>
<name>A0A8J5D3Q4_CHIOP</name>
<reference evidence="2" key="1">
    <citation type="submission" date="2020-07" db="EMBL/GenBank/DDBJ databases">
        <title>The High-quality genome of the commercially important snow crab, Chionoecetes opilio.</title>
        <authorList>
            <person name="Jeong J.-H."/>
            <person name="Ryu S."/>
        </authorList>
    </citation>
    <scope>NUCLEOTIDE SEQUENCE</scope>
    <source>
        <strain evidence="2">MADBK_172401_WGS</strain>
        <tissue evidence="2">Digestive gland</tissue>
    </source>
</reference>
<gene>
    <name evidence="2" type="ORF">GWK47_028017</name>
</gene>
<feature type="region of interest" description="Disordered" evidence="1">
    <location>
        <begin position="1"/>
        <end position="142"/>
    </location>
</feature>
<comment type="caution">
    <text evidence="2">The sequence shown here is derived from an EMBL/GenBank/DDBJ whole genome shotgun (WGS) entry which is preliminary data.</text>
</comment>
<evidence type="ECO:0000313" key="2">
    <source>
        <dbReference type="EMBL" id="KAG0730546.1"/>
    </source>
</evidence>
<dbReference type="EMBL" id="JACEEZ010000091">
    <property type="protein sequence ID" value="KAG0730546.1"/>
    <property type="molecule type" value="Genomic_DNA"/>
</dbReference>
<sequence>MKAREDYKVKMKNAVIISEPSEGPRRGGGRGRKREMDIMSDGSGRSGNEGEPRMKKARGRKRNTGRKRSRMGKGGDRSDDEGGRGRKRGGKGRKKSEEGLSARQKGRIVSKATISDSSDESDDERLKIASGSESDQGGKGKRRRVWIKKEQVCLGVKIKIKEWFTIGLQVKIEVTCSVKSRVI</sequence>
<accession>A0A8J5D3Q4</accession>
<feature type="compositionally biased region" description="Basic and acidic residues" evidence="1">
    <location>
        <begin position="73"/>
        <end position="84"/>
    </location>
</feature>
<evidence type="ECO:0000256" key="1">
    <source>
        <dbReference type="SAM" id="MobiDB-lite"/>
    </source>
</evidence>
<organism evidence="2 3">
    <name type="scientific">Chionoecetes opilio</name>
    <name type="common">Atlantic snow crab</name>
    <name type="synonym">Cancer opilio</name>
    <dbReference type="NCBI Taxonomy" id="41210"/>
    <lineage>
        <taxon>Eukaryota</taxon>
        <taxon>Metazoa</taxon>
        <taxon>Ecdysozoa</taxon>
        <taxon>Arthropoda</taxon>
        <taxon>Crustacea</taxon>
        <taxon>Multicrustacea</taxon>
        <taxon>Malacostraca</taxon>
        <taxon>Eumalacostraca</taxon>
        <taxon>Eucarida</taxon>
        <taxon>Decapoda</taxon>
        <taxon>Pleocyemata</taxon>
        <taxon>Brachyura</taxon>
        <taxon>Eubrachyura</taxon>
        <taxon>Majoidea</taxon>
        <taxon>Majidae</taxon>
        <taxon>Chionoecetes</taxon>
    </lineage>
</organism>
<protein>
    <submittedName>
        <fullName evidence="2">Uncharacterized protein</fullName>
    </submittedName>
</protein>
<dbReference type="AlphaFoldDB" id="A0A8J5D3Q4"/>
<feature type="compositionally biased region" description="Basic residues" evidence="1">
    <location>
        <begin position="85"/>
        <end position="94"/>
    </location>
</feature>